<evidence type="ECO:0000256" key="1">
    <source>
        <dbReference type="SAM" id="MobiDB-lite"/>
    </source>
</evidence>
<proteinExistence type="predicted"/>
<protein>
    <submittedName>
        <fullName evidence="2">Uncharacterized protein</fullName>
    </submittedName>
</protein>
<dbReference type="Proteomes" id="UP001052655">
    <property type="component" value="Unassembled WGS sequence"/>
</dbReference>
<evidence type="ECO:0000313" key="3">
    <source>
        <dbReference type="Proteomes" id="UP001052655"/>
    </source>
</evidence>
<feature type="region of interest" description="Disordered" evidence="1">
    <location>
        <begin position="1"/>
        <end position="20"/>
    </location>
</feature>
<keyword evidence="3" id="KW-1185">Reference proteome</keyword>
<feature type="region of interest" description="Disordered" evidence="1">
    <location>
        <begin position="37"/>
        <end position="76"/>
    </location>
</feature>
<accession>A0ABQ3QDV8</accession>
<dbReference type="EMBL" id="BNDX01000018">
    <property type="protein sequence ID" value="GHI35461.1"/>
    <property type="molecule type" value="Genomic_DNA"/>
</dbReference>
<reference evidence="2" key="1">
    <citation type="submission" date="2024-05" db="EMBL/GenBank/DDBJ databases">
        <title>Whole genome shotgun sequence of Streptomyces daghestanicus NBRC 12762.</title>
        <authorList>
            <person name="Komaki H."/>
            <person name="Tamura T."/>
        </authorList>
    </citation>
    <scope>NUCLEOTIDE SEQUENCE</scope>
    <source>
        <strain evidence="2">NBRC 12762</strain>
    </source>
</reference>
<gene>
    <name evidence="2" type="ORF">Sdagh_71910</name>
</gene>
<organism evidence="2 3">
    <name type="scientific">Streptomyces daghestanicus</name>
    <dbReference type="NCBI Taxonomy" id="66885"/>
    <lineage>
        <taxon>Bacteria</taxon>
        <taxon>Bacillati</taxon>
        <taxon>Actinomycetota</taxon>
        <taxon>Actinomycetes</taxon>
        <taxon>Kitasatosporales</taxon>
        <taxon>Streptomycetaceae</taxon>
        <taxon>Streptomyces</taxon>
    </lineage>
</organism>
<feature type="compositionally biased region" description="Basic residues" evidence="1">
    <location>
        <begin position="65"/>
        <end position="76"/>
    </location>
</feature>
<sequence length="76" mass="8165">MTSRRGAASSGPRWGEKVMGEAWQRAVTRTKTGCRVWGTMRSGAGPGVGPGLRATRAAGQPAVGRRTRQRKPKAFR</sequence>
<evidence type="ECO:0000313" key="2">
    <source>
        <dbReference type="EMBL" id="GHI35461.1"/>
    </source>
</evidence>
<comment type="caution">
    <text evidence="2">The sequence shown here is derived from an EMBL/GenBank/DDBJ whole genome shotgun (WGS) entry which is preliminary data.</text>
</comment>
<name>A0ABQ3QDV8_9ACTN</name>